<comment type="caution">
    <text evidence="3">The sequence shown here is derived from an EMBL/GenBank/DDBJ whole genome shotgun (WGS) entry which is preliminary data.</text>
</comment>
<evidence type="ECO:0000256" key="1">
    <source>
        <dbReference type="SAM" id="MobiDB-lite"/>
    </source>
</evidence>
<feature type="compositionally biased region" description="Low complexity" evidence="1">
    <location>
        <begin position="149"/>
        <end position="159"/>
    </location>
</feature>
<organism evidence="3 4">
    <name type="scientific">Streblomastix strix</name>
    <dbReference type="NCBI Taxonomy" id="222440"/>
    <lineage>
        <taxon>Eukaryota</taxon>
        <taxon>Metamonada</taxon>
        <taxon>Preaxostyla</taxon>
        <taxon>Oxymonadida</taxon>
        <taxon>Streblomastigidae</taxon>
        <taxon>Streblomastix</taxon>
    </lineage>
</organism>
<name>A0A5J4THY4_9EUKA</name>
<sequence length="406" mass="46412">SISEKNESAKQRQQESQNKLEEKEKNKQKAEIDKLRELVANLPEADAKQQILEKQQELDKRLNDLKEKNRVAKEKLTFLQNDKLDKIKASTKEDEDNLEHKRLHFAKKVDELNDEKLTILGKKKTKKDGDETLSERPGNDGDNQQQMLQGNAVEQQQEQAAEDDANGEVRMQMEDQKWEKKLENEISRLQTAFKSMPSPIKMKLIVNIVLSIAAFIAAAITSIILVAVGVSGYSSMAASVLLSGMRPPAIAQIRFFVLRMIADHKEIETPVIEFPDVSSPVFKNSCHTTSNRTQLRDLLLLSSLYFENIHSVLHYGYQPERETNDQLLIGIKTSRLSKSNNVELLLEERNCYSTEDESCETLNPTRIYHVDPPFWGLTTLSARVLLYIEQMRNINLSLITEFSDNI</sequence>
<reference evidence="3 4" key="1">
    <citation type="submission" date="2019-03" db="EMBL/GenBank/DDBJ databases">
        <title>Single cell metagenomics reveals metabolic interactions within the superorganism composed of flagellate Streblomastix strix and complex community of Bacteroidetes bacteria on its surface.</title>
        <authorList>
            <person name="Treitli S.C."/>
            <person name="Kolisko M."/>
            <person name="Husnik F."/>
            <person name="Keeling P."/>
            <person name="Hampl V."/>
        </authorList>
    </citation>
    <scope>NUCLEOTIDE SEQUENCE [LARGE SCALE GENOMIC DNA]</scope>
    <source>
        <strain evidence="3">ST1C</strain>
    </source>
</reference>
<feature type="compositionally biased region" description="Basic and acidic residues" evidence="1">
    <location>
        <begin position="127"/>
        <end position="139"/>
    </location>
</feature>
<dbReference type="Proteomes" id="UP000324800">
    <property type="component" value="Unassembled WGS sequence"/>
</dbReference>
<feature type="transmembrane region" description="Helical" evidence="2">
    <location>
        <begin position="204"/>
        <end position="230"/>
    </location>
</feature>
<feature type="non-terminal residue" evidence="3">
    <location>
        <position position="1"/>
    </location>
</feature>
<feature type="transmembrane region" description="Helical" evidence="2">
    <location>
        <begin position="236"/>
        <end position="257"/>
    </location>
</feature>
<gene>
    <name evidence="3" type="ORF">EZS28_046407</name>
</gene>
<feature type="region of interest" description="Disordered" evidence="1">
    <location>
        <begin position="121"/>
        <end position="168"/>
    </location>
</feature>
<evidence type="ECO:0000313" key="4">
    <source>
        <dbReference type="Proteomes" id="UP000324800"/>
    </source>
</evidence>
<feature type="non-terminal residue" evidence="3">
    <location>
        <position position="406"/>
    </location>
</feature>
<protein>
    <submittedName>
        <fullName evidence="3">Uncharacterized protein</fullName>
    </submittedName>
</protein>
<keyword evidence="2" id="KW-1133">Transmembrane helix</keyword>
<evidence type="ECO:0000313" key="3">
    <source>
        <dbReference type="EMBL" id="KAA6358066.1"/>
    </source>
</evidence>
<evidence type="ECO:0000256" key="2">
    <source>
        <dbReference type="SAM" id="Phobius"/>
    </source>
</evidence>
<keyword evidence="2" id="KW-0812">Transmembrane</keyword>
<proteinExistence type="predicted"/>
<feature type="region of interest" description="Disordered" evidence="1">
    <location>
        <begin position="1"/>
        <end position="30"/>
    </location>
</feature>
<accession>A0A5J4THY4</accession>
<keyword evidence="2" id="KW-0472">Membrane</keyword>
<dbReference type="AlphaFoldDB" id="A0A5J4THY4"/>
<dbReference type="EMBL" id="SNRW01030411">
    <property type="protein sequence ID" value="KAA6358066.1"/>
    <property type="molecule type" value="Genomic_DNA"/>
</dbReference>